<feature type="region of interest" description="Disordered" evidence="1">
    <location>
        <begin position="739"/>
        <end position="776"/>
    </location>
</feature>
<dbReference type="GO" id="GO:0004523">
    <property type="term" value="F:RNA-DNA hybrid ribonuclease activity"/>
    <property type="evidence" value="ECO:0007669"/>
    <property type="project" value="InterPro"/>
</dbReference>
<feature type="compositionally biased region" description="Basic and acidic residues" evidence="1">
    <location>
        <begin position="336"/>
        <end position="355"/>
    </location>
</feature>
<dbReference type="InterPro" id="IPR012337">
    <property type="entry name" value="RNaseH-like_sf"/>
</dbReference>
<dbReference type="PANTHER" id="PTHR35450">
    <property type="entry name" value="REVERSE TRANSCRIPTASE DOMAIN-CONTAINING PROTEIN"/>
    <property type="match status" value="1"/>
</dbReference>
<dbReference type="CDD" id="cd09279">
    <property type="entry name" value="RNase_HI_like"/>
    <property type="match status" value="1"/>
</dbReference>
<feature type="region of interest" description="Disordered" evidence="1">
    <location>
        <begin position="854"/>
        <end position="927"/>
    </location>
</feature>
<feature type="non-terminal residue" evidence="3">
    <location>
        <position position="1"/>
    </location>
</feature>
<feature type="region of interest" description="Disordered" evidence="1">
    <location>
        <begin position="537"/>
        <end position="566"/>
    </location>
</feature>
<feature type="compositionally biased region" description="Low complexity" evidence="1">
    <location>
        <begin position="112"/>
        <end position="122"/>
    </location>
</feature>
<comment type="caution">
    <text evidence="3">The sequence shown here is derived from an EMBL/GenBank/DDBJ whole genome shotgun (WGS) entry which is preliminary data.</text>
</comment>
<accession>A0A6G0LNM3</accession>
<dbReference type="PANTHER" id="PTHR35450:SF2">
    <property type="entry name" value="REVERSE TRANSCRIPTASE DOMAIN-CONTAINING PROTEIN"/>
    <property type="match status" value="1"/>
</dbReference>
<feature type="compositionally biased region" description="Low complexity" evidence="1">
    <location>
        <begin position="10"/>
        <end position="27"/>
    </location>
</feature>
<dbReference type="GO" id="GO:0003676">
    <property type="term" value="F:nucleic acid binding"/>
    <property type="evidence" value="ECO:0007669"/>
    <property type="project" value="InterPro"/>
</dbReference>
<dbReference type="Pfam" id="PF13456">
    <property type="entry name" value="RVT_3"/>
    <property type="match status" value="1"/>
</dbReference>
<organism evidence="3 4">
    <name type="scientific">Phytophthora fragariae</name>
    <dbReference type="NCBI Taxonomy" id="53985"/>
    <lineage>
        <taxon>Eukaryota</taxon>
        <taxon>Sar</taxon>
        <taxon>Stramenopiles</taxon>
        <taxon>Oomycota</taxon>
        <taxon>Peronosporomycetes</taxon>
        <taxon>Peronosporales</taxon>
        <taxon>Peronosporaceae</taxon>
        <taxon>Phytophthora</taxon>
    </lineage>
</organism>
<feature type="compositionally biased region" description="Low complexity" evidence="1">
    <location>
        <begin position="47"/>
        <end position="67"/>
    </location>
</feature>
<reference evidence="3 4" key="1">
    <citation type="submission" date="2018-09" db="EMBL/GenBank/DDBJ databases">
        <title>Genomic investigation of the strawberry pathogen Phytophthora fragariae indicates pathogenicity is determined by transcriptional variation in three key races.</title>
        <authorList>
            <person name="Adams T.M."/>
            <person name="Armitage A.D."/>
            <person name="Sobczyk M.K."/>
            <person name="Bates H.J."/>
            <person name="Dunwell J.M."/>
            <person name="Nellist C.F."/>
            <person name="Harrison R.J."/>
        </authorList>
    </citation>
    <scope>NUCLEOTIDE SEQUENCE [LARGE SCALE GENOMIC DNA]</scope>
    <source>
        <strain evidence="3 4">ONT-3</strain>
    </source>
</reference>
<protein>
    <recommendedName>
        <fullName evidence="2">RNase H type-1 domain-containing protein</fullName>
    </recommendedName>
</protein>
<feature type="domain" description="RNase H type-1" evidence="2">
    <location>
        <begin position="587"/>
        <end position="720"/>
    </location>
</feature>
<dbReference type="SUPFAM" id="SSF53098">
    <property type="entry name" value="Ribonuclease H-like"/>
    <property type="match status" value="1"/>
</dbReference>
<dbReference type="InterPro" id="IPR036397">
    <property type="entry name" value="RNaseH_sf"/>
</dbReference>
<evidence type="ECO:0000259" key="2">
    <source>
        <dbReference type="PROSITE" id="PS50879"/>
    </source>
</evidence>
<feature type="region of interest" description="Disordered" evidence="1">
    <location>
        <begin position="1373"/>
        <end position="1397"/>
    </location>
</feature>
<feature type="compositionally biased region" description="Pro residues" evidence="1">
    <location>
        <begin position="28"/>
        <end position="40"/>
    </location>
</feature>
<sequence>PPLRGPWRSATGPATRTTTTARTTATPPALPPPAGAPKTPPVCCLDPAGRALAAPPARAPAATPTAPEHQDDPGAAQGAEDDRASAASRPADPANDDGRPGRAAGTLPVPVAPGAAQAAATARALAAAYGLDGHAAVSSDDTDAQDDRAAACSPAQDPAHVECPPGRAAGRLPAGGAPLPSPARASSDTVPTTPAPPTSPATRLPPQEAPRMRFFDPAGRAAGSPTCQRLEPRRLRLPQLLLRRQLQLTLRLRLPTKSPRRTRCRRRNMATLVAHRRSAHRGTRFSDIFDSGCACSLVFHSRVAATSHALACAQRASQAAPSSGTPMDVDQGHTPPDQRRSSPRRSSERRSDGKRSRLNSADDADAQKLAEHLQLVDEDGVEDPAQAHKPSAASPLSAPVLAVYVHNAQRFTCTLCTYTAASFGTLQRHRDTRHRRVAFQDRLLAGCACGTPFASRPAAARHAKACAGPRTPTTEAPRPASSTDVDIHGQEAEAEARGRWGPPLPREVVASRIADRLGEIEPPRVVASRIADRLASPSPDVSLLDEETKESEPPDPTHYAVDEESTTAEPMDVVVETTMDSDPPTTTPRAWRLQFDGACRSAHNPGGAGALLYNPEGAVVWTGSHYIPGAQKTNNTAEYTALLIGACAAADHGATSLRVEGDSLLVIRQVKGLYATKSTRLRKLRNAVRHELARVGQHSLHHIDRQGNAFADRLANRALDTKSDKIECKEHPVAGACTTLMGPPSTDPPATPPPAPVDAEMMDADSDSEPRADIDDGEIYAPMRLEPGVIPARRPRLRLRQLTDDEMEAAGEVVERLSAALSAKITNASDWETAEGYITALPYLLYDELQPYTQSRQARRSTPHEQPPPGTHDQHSGTTAGSDGNDECEQDPAGEPRPAPPRRRRRGRKRRRKGHRQRRHPPAFQRCWESQRVPQSWKLVVSTPSGTSTPRTSTSRASTTTCVVAFATCYACPSRRPRSSSTRRCRAAAWPLVELHAALQIAHGWQMLHSPDPGIRRIAREQLYQIADERHRLDRPHWQQRRDELCGRFLNFELGMSVHAPAKRRTGDIDSLWTDIRKNLKKHGLKLETAPADPASSTPARPLQPRVPHHAEWLDHRNVLRHVKQHMKITHWQGWCALPDQGKTARAHGGVGSAFLTRPRGLWESDYRFAVAARLNQVDTQSVLQRRHLRTHGRCRQPGCSHEETLPHVLHHCPGTMDAIRGRHDDALKNIERALIASSGDRQDRAELRVNQTVPSLAGPALRPDLQLYNHTKKTVAVVDLAVAFEEQASDDPESSGLARIAAHKRHLERQGWKVHLSELVYGSLGAVASGNHKVYTEHLGLLKRDAKRLDRQLSVACIQSSRRIWNLHCAQHRARQQSRGDRATETGGTPSRSGRH</sequence>
<dbReference type="EMBL" id="QXFX01000208">
    <property type="protein sequence ID" value="KAE9125665.1"/>
    <property type="molecule type" value="Genomic_DNA"/>
</dbReference>
<feature type="region of interest" description="Disordered" evidence="1">
    <location>
        <begin position="464"/>
        <end position="485"/>
    </location>
</feature>
<feature type="compositionally biased region" description="Basic residues" evidence="1">
    <location>
        <begin position="900"/>
        <end position="921"/>
    </location>
</feature>
<feature type="compositionally biased region" description="Polar residues" evidence="1">
    <location>
        <begin position="1387"/>
        <end position="1397"/>
    </location>
</feature>
<feature type="compositionally biased region" description="Pro residues" evidence="1">
    <location>
        <begin position="745"/>
        <end position="756"/>
    </location>
</feature>
<dbReference type="InterPro" id="IPR002156">
    <property type="entry name" value="RNaseH_domain"/>
</dbReference>
<feature type="region of interest" description="Disordered" evidence="1">
    <location>
        <begin position="319"/>
        <end position="365"/>
    </location>
</feature>
<feature type="region of interest" description="Disordered" evidence="1">
    <location>
        <begin position="135"/>
        <end position="211"/>
    </location>
</feature>
<evidence type="ECO:0000313" key="3">
    <source>
        <dbReference type="EMBL" id="KAE9125665.1"/>
    </source>
</evidence>
<dbReference type="PROSITE" id="PS50879">
    <property type="entry name" value="RNASE_H_1"/>
    <property type="match status" value="1"/>
</dbReference>
<feature type="compositionally biased region" description="Low complexity" evidence="1">
    <location>
        <begin position="164"/>
        <end position="192"/>
    </location>
</feature>
<dbReference type="Proteomes" id="UP000488956">
    <property type="component" value="Unassembled WGS sequence"/>
</dbReference>
<dbReference type="Gene3D" id="3.30.420.10">
    <property type="entry name" value="Ribonuclease H-like superfamily/Ribonuclease H"/>
    <property type="match status" value="1"/>
</dbReference>
<evidence type="ECO:0000256" key="1">
    <source>
        <dbReference type="SAM" id="MobiDB-lite"/>
    </source>
</evidence>
<proteinExistence type="predicted"/>
<feature type="region of interest" description="Disordered" evidence="1">
    <location>
        <begin position="1"/>
        <end position="122"/>
    </location>
</feature>
<gene>
    <name evidence="3" type="ORF">PF010_g5535</name>
</gene>
<feature type="compositionally biased region" description="Low complexity" evidence="1">
    <location>
        <begin position="465"/>
        <end position="483"/>
    </location>
</feature>
<name>A0A6G0LNM3_9STRA</name>
<evidence type="ECO:0000313" key="4">
    <source>
        <dbReference type="Proteomes" id="UP000488956"/>
    </source>
</evidence>